<proteinExistence type="predicted"/>
<dbReference type="Proteomes" id="UP001595476">
    <property type="component" value="Unassembled WGS sequence"/>
</dbReference>
<sequence>MKTVISLGVLLSAIALNGCMPEVGSKAWCEMMSEKPKGDWSMNEAGDYTKHCLFRSDDEN</sequence>
<evidence type="ECO:0000313" key="2">
    <source>
        <dbReference type="Proteomes" id="UP001595476"/>
    </source>
</evidence>
<dbReference type="Pfam" id="PF11216">
    <property type="entry name" value="DUF3012"/>
    <property type="match status" value="1"/>
</dbReference>
<dbReference type="InterPro" id="IPR021379">
    <property type="entry name" value="DUF3012"/>
</dbReference>
<name>A0ABV7HB82_9GAMM</name>
<comment type="caution">
    <text evidence="1">The sequence shown here is derived from an EMBL/GenBank/DDBJ whole genome shotgun (WGS) entry which is preliminary data.</text>
</comment>
<dbReference type="EMBL" id="JBHRSZ010000004">
    <property type="protein sequence ID" value="MFC3151052.1"/>
    <property type="molecule type" value="Genomic_DNA"/>
</dbReference>
<evidence type="ECO:0000313" key="1">
    <source>
        <dbReference type="EMBL" id="MFC3151052.1"/>
    </source>
</evidence>
<dbReference type="RefSeq" id="WP_386719107.1">
    <property type="nucleotide sequence ID" value="NZ_JBHRSZ010000004.1"/>
</dbReference>
<keyword evidence="2" id="KW-1185">Reference proteome</keyword>
<accession>A0ABV7HB82</accession>
<organism evidence="1 2">
    <name type="scientific">Litoribrevibacter euphylliae</name>
    <dbReference type="NCBI Taxonomy" id="1834034"/>
    <lineage>
        <taxon>Bacteria</taxon>
        <taxon>Pseudomonadati</taxon>
        <taxon>Pseudomonadota</taxon>
        <taxon>Gammaproteobacteria</taxon>
        <taxon>Oceanospirillales</taxon>
        <taxon>Oceanospirillaceae</taxon>
        <taxon>Litoribrevibacter</taxon>
    </lineage>
</organism>
<protein>
    <submittedName>
        <fullName evidence="1">DUF3012 domain-containing protein</fullName>
    </submittedName>
</protein>
<gene>
    <name evidence="1" type="ORF">ACFOEK_08435</name>
</gene>
<reference evidence="2" key="1">
    <citation type="journal article" date="2019" name="Int. J. Syst. Evol. Microbiol.">
        <title>The Global Catalogue of Microorganisms (GCM) 10K type strain sequencing project: providing services to taxonomists for standard genome sequencing and annotation.</title>
        <authorList>
            <consortium name="The Broad Institute Genomics Platform"/>
            <consortium name="The Broad Institute Genome Sequencing Center for Infectious Disease"/>
            <person name="Wu L."/>
            <person name="Ma J."/>
        </authorList>
    </citation>
    <scope>NUCLEOTIDE SEQUENCE [LARGE SCALE GENOMIC DNA]</scope>
    <source>
        <strain evidence="2">KCTC 52438</strain>
    </source>
</reference>